<protein>
    <recommendedName>
        <fullName evidence="4">Outer membrane protein with beta-barrel domain</fullName>
    </recommendedName>
</protein>
<feature type="signal peptide" evidence="1">
    <location>
        <begin position="1"/>
        <end position="22"/>
    </location>
</feature>
<dbReference type="RefSeq" id="WP_111595049.1">
    <property type="nucleotide sequence ID" value="NZ_QLMA01000010.1"/>
</dbReference>
<gene>
    <name evidence="2" type="ORF">CLV59_110197</name>
</gene>
<evidence type="ECO:0000313" key="3">
    <source>
        <dbReference type="Proteomes" id="UP000249819"/>
    </source>
</evidence>
<comment type="caution">
    <text evidence="2">The sequence shown here is derived from an EMBL/GenBank/DDBJ whole genome shotgun (WGS) entry which is preliminary data.</text>
</comment>
<dbReference type="EMBL" id="QLMA01000010">
    <property type="protein sequence ID" value="RAJ75148.1"/>
    <property type="molecule type" value="Genomic_DNA"/>
</dbReference>
<evidence type="ECO:0000313" key="2">
    <source>
        <dbReference type="EMBL" id="RAJ75148.1"/>
    </source>
</evidence>
<sequence>MTRTFIFTILTSSCLFSFAALAQNKPATPTAKPADTSHVITKGKILPEQKDSSWLIPGGLRLGVDLSRFINNAYYPYRQEYTVVADARISPRLFAAIELGYTNTPHSDSNYTYKGNGMFATLGIDYNFLKRQYPTERNMFFGGLRYGFSHFNYEVPSYTQHAPYWGGQVTGSFPKTNANAHWIELVLGLKTEVLKNLFLGWNVRERILLNTVKTNEFTPLTIPGFGSGSKRAVFDMQYTISYVIPFYKIREHYHPPAPKKMPKK</sequence>
<dbReference type="OrthoDB" id="1199048at2"/>
<accession>A0A327VNN2</accession>
<reference evidence="2 3" key="1">
    <citation type="submission" date="2018-06" db="EMBL/GenBank/DDBJ databases">
        <title>Genomic Encyclopedia of Archaeal and Bacterial Type Strains, Phase II (KMG-II): from individual species to whole genera.</title>
        <authorList>
            <person name="Goeker M."/>
        </authorList>
    </citation>
    <scope>NUCLEOTIDE SEQUENCE [LARGE SCALE GENOMIC DNA]</scope>
    <source>
        <strain evidence="2 3">DSM 29821</strain>
    </source>
</reference>
<organism evidence="2 3">
    <name type="scientific">Chitinophaga dinghuensis</name>
    <dbReference type="NCBI Taxonomy" id="1539050"/>
    <lineage>
        <taxon>Bacteria</taxon>
        <taxon>Pseudomonadati</taxon>
        <taxon>Bacteroidota</taxon>
        <taxon>Chitinophagia</taxon>
        <taxon>Chitinophagales</taxon>
        <taxon>Chitinophagaceae</taxon>
        <taxon>Chitinophaga</taxon>
    </lineage>
</organism>
<dbReference type="Pfam" id="PF19515">
    <property type="entry name" value="DUF6048"/>
    <property type="match status" value="1"/>
</dbReference>
<evidence type="ECO:0000256" key="1">
    <source>
        <dbReference type="SAM" id="SignalP"/>
    </source>
</evidence>
<dbReference type="InterPro" id="IPR046111">
    <property type="entry name" value="DUF6048"/>
</dbReference>
<keyword evidence="1" id="KW-0732">Signal</keyword>
<dbReference type="Proteomes" id="UP000249819">
    <property type="component" value="Unassembled WGS sequence"/>
</dbReference>
<name>A0A327VNN2_9BACT</name>
<keyword evidence="3" id="KW-1185">Reference proteome</keyword>
<dbReference type="AlphaFoldDB" id="A0A327VNN2"/>
<evidence type="ECO:0008006" key="4">
    <source>
        <dbReference type="Google" id="ProtNLM"/>
    </source>
</evidence>
<proteinExistence type="predicted"/>
<feature type="chain" id="PRO_5016359969" description="Outer membrane protein with beta-barrel domain" evidence="1">
    <location>
        <begin position="23"/>
        <end position="264"/>
    </location>
</feature>